<protein>
    <submittedName>
        <fullName evidence="4">BpX6 domain-containing protein</fullName>
    </submittedName>
</protein>
<proteinExistence type="predicted"/>
<evidence type="ECO:0000313" key="4">
    <source>
        <dbReference type="EMBL" id="WUQ81960.1"/>
    </source>
</evidence>
<reference evidence="4" key="1">
    <citation type="submission" date="2022-10" db="EMBL/GenBank/DDBJ databases">
        <title>The complete genomes of actinobacterial strains from the NBC collection.</title>
        <authorList>
            <person name="Joergensen T.S."/>
            <person name="Alvarez Arevalo M."/>
            <person name="Sterndorff E.B."/>
            <person name="Faurdal D."/>
            <person name="Vuksanovic O."/>
            <person name="Mourched A.-S."/>
            <person name="Charusanti P."/>
            <person name="Shaw S."/>
            <person name="Blin K."/>
            <person name="Weber T."/>
        </authorList>
    </citation>
    <scope>NUCLEOTIDE SEQUENCE</scope>
    <source>
        <strain evidence="4">NBC_00222</strain>
    </source>
</reference>
<keyword evidence="2" id="KW-0812">Transmembrane</keyword>
<dbReference type="RefSeq" id="WP_328953034.1">
    <property type="nucleotide sequence ID" value="NZ_CP108110.1"/>
</dbReference>
<dbReference type="SUPFAM" id="SSF75011">
    <property type="entry name" value="3-carboxy-cis,cis-mucoante lactonizing enzyme"/>
    <property type="match status" value="1"/>
</dbReference>
<evidence type="ECO:0000313" key="5">
    <source>
        <dbReference type="Proteomes" id="UP001432222"/>
    </source>
</evidence>
<sequence length="1019" mass="106424">MNAPIGSAGGTVPAVGFVLDVPLIGAPEAAERVLDLWRADARLCELPDGRWLLLLPEPVRTRADLAPGLPLERTGHGTPVSGSVPASAKVTADGRLVLAEGGATVTRVIGELPGLDPADWLDPTGLALHRPRPVGAAPAPEAPPVEESVPVVPRPDLRAAAGIRPTSGRARRLTAQAPPARSRRARRQSDRPSVRPSGGRSVGRTGGGTGGGAAWWQTARPIALAPRHAAVVVVLLMVVPLLFVVLFGLGLLKNLDVDPGGIVYASIAGALAYGALFGRRAGRDGGGTTAAAAPATGGAPAGGAPAPRRGRRPWLGDLLARFTLRTPAAHLLHQRHARYLRDLTRAFEQHRWDDALRDALPLAGRERGDTAAGRPWFSLALPKRFAGQLRPTPHRVGPAAANAFSDRTVHQHLTELYRAAAERLEGQGRFDEAAFVLADLLEAPAEAVALLERHDRLTQAAELAEGRELAADLVVRLWWRAGERARAVRTAHRRGAFATAVERLAATDPQAARGLRAAWAEHCRAAGDRLGAVEAAWPDEALRPSVAADLRDAVALGGPTRGRALPYLLALPDLMALGSGAATRALARAVLDSDGDPGTTGRSVLAATLAGLPAADPATDRELATAAARAAVRDGGLGGGVAEHPLFDRLLGRADPLTAADLPRPRPRPVPRPDGAAPAYTAVDRPGTLPVLDAVLLASGSLLVACGQAGARLLAPDGRTRAHWDTPTDRLVLADHGGGALLVTDHGPDLLGLAHLDLATRTVRPWTTLRARHLAPSYDGHRLIAAADGGIVVLDTTAPRPVAVWRELGGEERLLGGIARTADGCAALVRSPSTARSPLTEVWRWDLPGWELRGRPRVDDALPDLRFGTGSLSRTRPAAAPDPVVLAAGSLLTVDPLPAGLLDPDGGIASEDRTVLRWTSDLPDAELTVDGTALLGPAADGDHWALTMPTPDGTGLRAYAGTGPCSAPRLTLLVPNASGDRIGVRRHAGAVTYWHRSGRVLATSADGTALLANLRVTVR</sequence>
<dbReference type="Pfam" id="PF19922">
    <property type="entry name" value="bpX6"/>
    <property type="match status" value="1"/>
</dbReference>
<feature type="transmembrane region" description="Helical" evidence="2">
    <location>
        <begin position="229"/>
        <end position="249"/>
    </location>
</feature>
<evidence type="ECO:0000259" key="3">
    <source>
        <dbReference type="Pfam" id="PF19922"/>
    </source>
</evidence>
<feature type="transmembrane region" description="Helical" evidence="2">
    <location>
        <begin position="261"/>
        <end position="278"/>
    </location>
</feature>
<gene>
    <name evidence="4" type="ORF">OHA16_02600</name>
</gene>
<name>A0ABZ1TUB1_9ACTN</name>
<dbReference type="InterPro" id="IPR045547">
    <property type="entry name" value="bpX6"/>
</dbReference>
<keyword evidence="2" id="KW-0472">Membrane</keyword>
<dbReference type="Proteomes" id="UP001432222">
    <property type="component" value="Chromosome"/>
</dbReference>
<accession>A0ABZ1TUB1</accession>
<feature type="compositionally biased region" description="Gly residues" evidence="1">
    <location>
        <begin position="200"/>
        <end position="212"/>
    </location>
</feature>
<evidence type="ECO:0000256" key="1">
    <source>
        <dbReference type="SAM" id="MobiDB-lite"/>
    </source>
</evidence>
<evidence type="ECO:0000256" key="2">
    <source>
        <dbReference type="SAM" id="Phobius"/>
    </source>
</evidence>
<feature type="compositionally biased region" description="Low complexity" evidence="1">
    <location>
        <begin position="133"/>
        <end position="151"/>
    </location>
</feature>
<keyword evidence="2" id="KW-1133">Transmembrane helix</keyword>
<feature type="region of interest" description="Disordered" evidence="1">
    <location>
        <begin position="658"/>
        <end position="681"/>
    </location>
</feature>
<organism evidence="4 5">
    <name type="scientific">Kitasatospora purpeofusca</name>
    <dbReference type="NCBI Taxonomy" id="67352"/>
    <lineage>
        <taxon>Bacteria</taxon>
        <taxon>Bacillati</taxon>
        <taxon>Actinomycetota</taxon>
        <taxon>Actinomycetes</taxon>
        <taxon>Kitasatosporales</taxon>
        <taxon>Streptomycetaceae</taxon>
        <taxon>Kitasatospora</taxon>
    </lineage>
</organism>
<keyword evidence="5" id="KW-1185">Reference proteome</keyword>
<feature type="region of interest" description="Disordered" evidence="1">
    <location>
        <begin position="131"/>
        <end position="212"/>
    </location>
</feature>
<feature type="region of interest" description="Disordered" evidence="1">
    <location>
        <begin position="286"/>
        <end position="310"/>
    </location>
</feature>
<feature type="domain" description="MoxR-vWA-beta-propeller ternary system" evidence="3">
    <location>
        <begin position="10"/>
        <end position="141"/>
    </location>
</feature>
<feature type="compositionally biased region" description="Low complexity" evidence="1">
    <location>
        <begin position="289"/>
        <end position="307"/>
    </location>
</feature>
<dbReference type="EMBL" id="CP108110">
    <property type="protein sequence ID" value="WUQ81960.1"/>
    <property type="molecule type" value="Genomic_DNA"/>
</dbReference>